<dbReference type="Proteomes" id="UP000325212">
    <property type="component" value="Unassembled WGS sequence"/>
</dbReference>
<comment type="caution">
    <text evidence="1">The sequence shown here is derived from an EMBL/GenBank/DDBJ whole genome shotgun (WGS) entry which is preliminary data.</text>
</comment>
<protein>
    <submittedName>
        <fullName evidence="1">Uncharacterized protein</fullName>
    </submittedName>
</protein>
<reference evidence="1 2" key="1">
    <citation type="submission" date="2019-06" db="EMBL/GenBank/DDBJ databases">
        <title>Draft genome sequence of Clostridium diolis DSM 15410.</title>
        <authorList>
            <person name="Kobayashi H."/>
            <person name="Tanizawa Y."/>
            <person name="Tohno M."/>
        </authorList>
    </citation>
    <scope>NUCLEOTIDE SEQUENCE [LARGE SCALE GENOMIC DNA]</scope>
    <source>
        <strain evidence="1 2">DSM 15410</strain>
    </source>
</reference>
<sequence>MVDESKSELIYNGMVQSIRSSNENGIYCIEIQGATSSFELDIKEKSRSFKNADMTYDALVGKILKDYSVSSFVHVN</sequence>
<evidence type="ECO:0000313" key="2">
    <source>
        <dbReference type="Proteomes" id="UP000325212"/>
    </source>
</evidence>
<accession>A0AAV3VVT6</accession>
<proteinExistence type="predicted"/>
<gene>
    <name evidence="1" type="ORF">CDIOL_03150</name>
</gene>
<dbReference type="AlphaFoldDB" id="A0AAV3VVT6"/>
<dbReference type="SUPFAM" id="SSF69279">
    <property type="entry name" value="Phage tail proteins"/>
    <property type="match status" value="1"/>
</dbReference>
<evidence type="ECO:0000313" key="1">
    <source>
        <dbReference type="EMBL" id="GEA29392.1"/>
    </source>
</evidence>
<organism evidence="1 2">
    <name type="scientific">Clostridium diolis</name>
    <dbReference type="NCBI Taxonomy" id="223919"/>
    <lineage>
        <taxon>Bacteria</taxon>
        <taxon>Bacillati</taxon>
        <taxon>Bacillota</taxon>
        <taxon>Clostridia</taxon>
        <taxon>Eubacteriales</taxon>
        <taxon>Clostridiaceae</taxon>
        <taxon>Clostridium</taxon>
    </lineage>
</organism>
<keyword evidence="2" id="KW-1185">Reference proteome</keyword>
<dbReference type="EMBL" id="BJLA01000001">
    <property type="protein sequence ID" value="GEA29392.1"/>
    <property type="molecule type" value="Genomic_DNA"/>
</dbReference>
<name>A0AAV3VVT6_9CLOT</name>
<dbReference type="RefSeq" id="WP_039770113.1">
    <property type="nucleotide sequence ID" value="NZ_BJLA01000001.1"/>
</dbReference>